<proteinExistence type="predicted"/>
<dbReference type="Proteomes" id="UP000823388">
    <property type="component" value="Chromosome 9K"/>
</dbReference>
<name>A0A8T0NMN5_PANVG</name>
<comment type="caution">
    <text evidence="1">The sequence shown here is derived from an EMBL/GenBank/DDBJ whole genome shotgun (WGS) entry which is preliminary data.</text>
</comment>
<keyword evidence="2" id="KW-1185">Reference proteome</keyword>
<evidence type="ECO:0000313" key="2">
    <source>
        <dbReference type="Proteomes" id="UP000823388"/>
    </source>
</evidence>
<reference evidence="1" key="1">
    <citation type="submission" date="2020-05" db="EMBL/GenBank/DDBJ databases">
        <title>WGS assembly of Panicum virgatum.</title>
        <authorList>
            <person name="Lovell J.T."/>
            <person name="Jenkins J."/>
            <person name="Shu S."/>
            <person name="Juenger T.E."/>
            <person name="Schmutz J."/>
        </authorList>
    </citation>
    <scope>NUCLEOTIDE SEQUENCE</scope>
    <source>
        <strain evidence="1">AP13</strain>
    </source>
</reference>
<gene>
    <name evidence="1" type="ORF">PVAP13_9KG239513</name>
</gene>
<organism evidence="1 2">
    <name type="scientific">Panicum virgatum</name>
    <name type="common">Blackwell switchgrass</name>
    <dbReference type="NCBI Taxonomy" id="38727"/>
    <lineage>
        <taxon>Eukaryota</taxon>
        <taxon>Viridiplantae</taxon>
        <taxon>Streptophyta</taxon>
        <taxon>Embryophyta</taxon>
        <taxon>Tracheophyta</taxon>
        <taxon>Spermatophyta</taxon>
        <taxon>Magnoliopsida</taxon>
        <taxon>Liliopsida</taxon>
        <taxon>Poales</taxon>
        <taxon>Poaceae</taxon>
        <taxon>PACMAD clade</taxon>
        <taxon>Panicoideae</taxon>
        <taxon>Panicodae</taxon>
        <taxon>Paniceae</taxon>
        <taxon>Panicinae</taxon>
        <taxon>Panicum</taxon>
        <taxon>Panicum sect. Hiantes</taxon>
    </lineage>
</organism>
<accession>A0A8T0NMN5</accession>
<protein>
    <submittedName>
        <fullName evidence="1">Uncharacterized protein</fullName>
    </submittedName>
</protein>
<dbReference type="EMBL" id="CM029053">
    <property type="protein sequence ID" value="KAG2550108.1"/>
    <property type="molecule type" value="Genomic_DNA"/>
</dbReference>
<sequence length="128" mass="14093">MKHKQTIHSNSKSQASTTQIYRSTQIVNNIYRHHLQTLAIPNTIVPCSFEDGSAARVKLFLEGSAAFSYTIGSSVSGPCAVPRTGQNNPPASSQFLMPLIRNTHYVFPNSPNLASLQSFKTVQVVMER</sequence>
<dbReference type="AlphaFoldDB" id="A0A8T0NMN5"/>
<evidence type="ECO:0000313" key="1">
    <source>
        <dbReference type="EMBL" id="KAG2550108.1"/>
    </source>
</evidence>